<dbReference type="PANTHER" id="PTHR13265:SF0">
    <property type="entry name" value="HPR1"/>
    <property type="match status" value="1"/>
</dbReference>
<dbReference type="Pfam" id="PF11957">
    <property type="entry name" value="efThoc1"/>
    <property type="match status" value="1"/>
</dbReference>
<dbReference type="EMBL" id="CARXXK010001085">
    <property type="protein sequence ID" value="CAI6373028.1"/>
    <property type="molecule type" value="Genomic_DNA"/>
</dbReference>
<proteinExistence type="predicted"/>
<evidence type="ECO:0000313" key="2">
    <source>
        <dbReference type="EMBL" id="CAI6373028.1"/>
    </source>
</evidence>
<dbReference type="GO" id="GO:0007165">
    <property type="term" value="P:signal transduction"/>
    <property type="evidence" value="ECO:0007669"/>
    <property type="project" value="InterPro"/>
</dbReference>
<dbReference type="AlphaFoldDB" id="A0AAV0XX36"/>
<dbReference type="GO" id="GO:0000445">
    <property type="term" value="C:THO complex part of transcription export complex"/>
    <property type="evidence" value="ECO:0007669"/>
    <property type="project" value="TreeGrafter"/>
</dbReference>
<dbReference type="Proteomes" id="UP001160148">
    <property type="component" value="Unassembled WGS sequence"/>
</dbReference>
<organism evidence="2 3">
    <name type="scientific">Macrosiphum euphorbiae</name>
    <name type="common">potato aphid</name>
    <dbReference type="NCBI Taxonomy" id="13131"/>
    <lineage>
        <taxon>Eukaryota</taxon>
        <taxon>Metazoa</taxon>
        <taxon>Ecdysozoa</taxon>
        <taxon>Arthropoda</taxon>
        <taxon>Hexapoda</taxon>
        <taxon>Insecta</taxon>
        <taxon>Pterygota</taxon>
        <taxon>Neoptera</taxon>
        <taxon>Paraneoptera</taxon>
        <taxon>Hemiptera</taxon>
        <taxon>Sternorrhyncha</taxon>
        <taxon>Aphidomorpha</taxon>
        <taxon>Aphidoidea</taxon>
        <taxon>Aphididae</taxon>
        <taxon>Macrosiphini</taxon>
        <taxon>Macrosiphum</taxon>
    </lineage>
</organism>
<sequence>MWTSFTIELVRNEMCTAVMPVAILSDMFDVNTMDVCEKMFDHVESNVNVLKEPKFFMACKNNLLRMCNDILRRSSRIRHTVFCGRILLFLAIFFPFSERSGLNLISEFNLENATEYLKENHFDQTEYKPDSIAEEEAKSDIIIEKVNVDKNFYLKFWSLQDYFRNPNQCYKTEHWKLFISHTDFIISSFQSHKLEHVNRMDNESAEQNMHYFPKYLTNQKLLKLQLSDVNFRRYILIQFLLLFQYLEAPVKFKLDDFKIKPEQQEWIKNSITTIYEIINNTPPDGVKFSEVVKNILQREEQWNKWKNDGCPDVTKRLPTSDQSDMPAPKRRNLGDVIKNMTANNKVFLGDPDLTMLWNLKPDNLEACKGPERDFLPSFDSFFQEAFEQLDPEFSIESQNKKVNDGNFGWKALRLLAHKSPHFFANNDDPIKKIPEYLENMIKKTMSKEIISIKQGPDKYISPHNEFKKESVIGSDKVDISEEIQDENENKNNTEPDKIEFVKTIKTTPLDQATYLLEVWVEDAENHKSENLIYILEEMQLIEAANILKS</sequence>
<accession>A0AAV0XX36</accession>
<name>A0AAV0XX36_9HEMI</name>
<dbReference type="InterPro" id="IPR000488">
    <property type="entry name" value="Death_dom"/>
</dbReference>
<dbReference type="PROSITE" id="PS50017">
    <property type="entry name" value="DEATH_DOMAIN"/>
    <property type="match status" value="1"/>
</dbReference>
<evidence type="ECO:0000313" key="3">
    <source>
        <dbReference type="Proteomes" id="UP001160148"/>
    </source>
</evidence>
<dbReference type="GO" id="GO:0006406">
    <property type="term" value="P:mRNA export from nucleus"/>
    <property type="evidence" value="ECO:0007669"/>
    <property type="project" value="TreeGrafter"/>
</dbReference>
<feature type="domain" description="Death" evidence="1">
    <location>
        <begin position="510"/>
        <end position="549"/>
    </location>
</feature>
<protein>
    <recommendedName>
        <fullName evidence="1">Death domain-containing protein</fullName>
    </recommendedName>
</protein>
<dbReference type="InterPro" id="IPR021861">
    <property type="entry name" value="THO_THOC1"/>
</dbReference>
<evidence type="ECO:0000259" key="1">
    <source>
        <dbReference type="PROSITE" id="PS50017"/>
    </source>
</evidence>
<dbReference type="PANTHER" id="PTHR13265">
    <property type="entry name" value="THO COMPLEX SUBUNIT 1"/>
    <property type="match status" value="1"/>
</dbReference>
<reference evidence="2 3" key="1">
    <citation type="submission" date="2023-01" db="EMBL/GenBank/DDBJ databases">
        <authorList>
            <person name="Whitehead M."/>
        </authorList>
    </citation>
    <scope>NUCLEOTIDE SEQUENCE [LARGE SCALE GENOMIC DNA]</scope>
</reference>
<comment type="caution">
    <text evidence="2">The sequence shown here is derived from an EMBL/GenBank/DDBJ whole genome shotgun (WGS) entry which is preliminary data.</text>
</comment>
<keyword evidence="3" id="KW-1185">Reference proteome</keyword>
<gene>
    <name evidence="2" type="ORF">MEUPH1_LOCUS26829</name>
</gene>